<feature type="domain" description="HTH araC/xylS-type" evidence="5">
    <location>
        <begin position="331"/>
        <end position="429"/>
    </location>
</feature>
<evidence type="ECO:0000256" key="1">
    <source>
        <dbReference type="ARBA" id="ARBA00023015"/>
    </source>
</evidence>
<keyword evidence="2" id="KW-0238">DNA-binding</keyword>
<keyword evidence="3" id="KW-0804">Transcription</keyword>
<dbReference type="GO" id="GO:0003700">
    <property type="term" value="F:DNA-binding transcription factor activity"/>
    <property type="evidence" value="ECO:0007669"/>
    <property type="project" value="InterPro"/>
</dbReference>
<dbReference type="InterPro" id="IPR020449">
    <property type="entry name" value="Tscrpt_reg_AraC-type_HTH"/>
</dbReference>
<proteinExistence type="predicted"/>
<dbReference type="SMART" id="SM00342">
    <property type="entry name" value="HTH_ARAC"/>
    <property type="match status" value="1"/>
</dbReference>
<dbReference type="Gene3D" id="1.10.10.60">
    <property type="entry name" value="Homeodomain-like"/>
    <property type="match status" value="2"/>
</dbReference>
<evidence type="ECO:0000256" key="3">
    <source>
        <dbReference type="ARBA" id="ARBA00023163"/>
    </source>
</evidence>
<protein>
    <submittedName>
        <fullName evidence="6">AraC family transcriptional regulator</fullName>
    </submittedName>
</protein>
<evidence type="ECO:0000313" key="6">
    <source>
        <dbReference type="EMBL" id="KNZ68774.1"/>
    </source>
</evidence>
<evidence type="ECO:0000256" key="2">
    <source>
        <dbReference type="ARBA" id="ARBA00023125"/>
    </source>
</evidence>
<name>A0A0L6W119_9FIRM</name>
<accession>A0A0L6W119</accession>
<dbReference type="AlphaFoldDB" id="A0A0L6W119"/>
<dbReference type="RefSeq" id="WP_052218682.1">
    <property type="nucleotide sequence ID" value="NZ_LGTE01000022.1"/>
</dbReference>
<dbReference type="InterPro" id="IPR009057">
    <property type="entry name" value="Homeodomain-like_sf"/>
</dbReference>
<evidence type="ECO:0000313" key="7">
    <source>
        <dbReference type="Proteomes" id="UP000037175"/>
    </source>
</evidence>
<dbReference type="PROSITE" id="PS01124">
    <property type="entry name" value="HTH_ARAC_FAMILY_2"/>
    <property type="match status" value="1"/>
</dbReference>
<keyword evidence="7" id="KW-1185">Reference proteome</keyword>
<dbReference type="Pfam" id="PF10114">
    <property type="entry name" value="PocR"/>
    <property type="match status" value="1"/>
</dbReference>
<dbReference type="PANTHER" id="PTHR43280:SF10">
    <property type="entry name" value="REGULATORY PROTEIN POCR"/>
    <property type="match status" value="1"/>
</dbReference>
<sequence>MSGLMDLLHHVSEDVLLRILSSFTAATGLNAIIVDRDGRTLLPANSEKDCTFCRIIKGDPVGCNKCRGSYARAGLQAAQFGEPYIFRCHAGLVAFAAPIVIEGTLLGSIICGQVLMWEPEDFFWEEISEMTAGLNVKQGELIKAAGELEVLSGRKVQAAADLLFVVANHVMQSSNVAVQQRKEIARRQAQLNDEIRQRKELEQKLVEVEGRIYGHSMLQKEKELMAAVRLGDKENAMNLLNWLVSDLVEKFVAKPRVFKVRILELMVTISRAAAEAGADPDKLLDLNYRYLDEFSRNERVDELSNWIFKALDSIMDIIYGNVNLKHLEVIERATEFIRKNYDRNLSLNDIAQACFISSYHLSHIFKEQLNCTIMEYLTRVRMEEAKKMLSNPRFTIIDIAEKIGYNDPGYFCRVFKKKEGITPSAYKKQLM</sequence>
<dbReference type="PROSITE" id="PS00041">
    <property type="entry name" value="HTH_ARAC_FAMILY_1"/>
    <property type="match status" value="1"/>
</dbReference>
<comment type="caution">
    <text evidence="6">The sequence shown here is derived from an EMBL/GenBank/DDBJ whole genome shotgun (WGS) entry which is preliminary data.</text>
</comment>
<dbReference type="InterPro" id="IPR018060">
    <property type="entry name" value="HTH_AraC"/>
</dbReference>
<evidence type="ECO:0000259" key="5">
    <source>
        <dbReference type="PROSITE" id="PS01124"/>
    </source>
</evidence>
<keyword evidence="4" id="KW-0175">Coiled coil</keyword>
<dbReference type="SUPFAM" id="SSF46689">
    <property type="entry name" value="Homeodomain-like"/>
    <property type="match status" value="2"/>
</dbReference>
<organism evidence="6 7">
    <name type="scientific">Thermincola ferriacetica</name>
    <dbReference type="NCBI Taxonomy" id="281456"/>
    <lineage>
        <taxon>Bacteria</taxon>
        <taxon>Bacillati</taxon>
        <taxon>Bacillota</taxon>
        <taxon>Clostridia</taxon>
        <taxon>Eubacteriales</taxon>
        <taxon>Thermincolaceae</taxon>
        <taxon>Thermincola</taxon>
    </lineage>
</organism>
<dbReference type="PRINTS" id="PR00032">
    <property type="entry name" value="HTHARAC"/>
</dbReference>
<dbReference type="InterPro" id="IPR018062">
    <property type="entry name" value="HTH_AraC-typ_CS"/>
</dbReference>
<dbReference type="InterPro" id="IPR018771">
    <property type="entry name" value="PocR_dom"/>
</dbReference>
<dbReference type="PANTHER" id="PTHR43280">
    <property type="entry name" value="ARAC-FAMILY TRANSCRIPTIONAL REGULATOR"/>
    <property type="match status" value="1"/>
</dbReference>
<reference evidence="7" key="1">
    <citation type="submission" date="2015-07" db="EMBL/GenBank/DDBJ databases">
        <title>Complete Genome of Thermincola ferriacetica strain Z-0001T.</title>
        <authorList>
            <person name="Lusk B."/>
            <person name="Badalamenti J.P."/>
            <person name="Parameswaran P."/>
            <person name="Bond D.R."/>
            <person name="Torres C.I."/>
        </authorList>
    </citation>
    <scope>NUCLEOTIDE SEQUENCE [LARGE SCALE GENOMIC DNA]</scope>
    <source>
        <strain evidence="7">Z-0001</strain>
    </source>
</reference>
<dbReference type="Proteomes" id="UP000037175">
    <property type="component" value="Unassembled WGS sequence"/>
</dbReference>
<dbReference type="EMBL" id="LGTE01000022">
    <property type="protein sequence ID" value="KNZ68774.1"/>
    <property type="molecule type" value="Genomic_DNA"/>
</dbReference>
<feature type="coiled-coil region" evidence="4">
    <location>
        <begin position="184"/>
        <end position="211"/>
    </location>
</feature>
<dbReference type="Pfam" id="PF12833">
    <property type="entry name" value="HTH_18"/>
    <property type="match status" value="1"/>
</dbReference>
<dbReference type="GO" id="GO:0043565">
    <property type="term" value="F:sequence-specific DNA binding"/>
    <property type="evidence" value="ECO:0007669"/>
    <property type="project" value="InterPro"/>
</dbReference>
<evidence type="ECO:0000256" key="4">
    <source>
        <dbReference type="SAM" id="Coils"/>
    </source>
</evidence>
<gene>
    <name evidence="6" type="ORF">Tfer_2653</name>
</gene>
<keyword evidence="1" id="KW-0805">Transcription regulation</keyword>